<dbReference type="SUPFAM" id="SSF55874">
    <property type="entry name" value="ATPase domain of HSP90 chaperone/DNA topoisomerase II/histidine kinase"/>
    <property type="match status" value="1"/>
</dbReference>
<dbReference type="PANTHER" id="PTHR45528">
    <property type="entry name" value="SENSOR HISTIDINE KINASE CPXA"/>
    <property type="match status" value="1"/>
</dbReference>
<evidence type="ECO:0000256" key="10">
    <source>
        <dbReference type="ARBA" id="ARBA00023026"/>
    </source>
</evidence>
<dbReference type="PANTHER" id="PTHR45528:SF11">
    <property type="entry name" value="HISTIDINE KINASE"/>
    <property type="match status" value="1"/>
</dbReference>
<keyword evidence="10" id="KW-0843">Virulence</keyword>
<feature type="transmembrane region" description="Helical" evidence="14">
    <location>
        <begin position="12"/>
        <end position="39"/>
    </location>
</feature>
<dbReference type="GO" id="GO:0000155">
    <property type="term" value="F:phosphorelay sensor kinase activity"/>
    <property type="evidence" value="ECO:0007669"/>
    <property type="project" value="InterPro"/>
</dbReference>
<dbReference type="EMBL" id="AP023415">
    <property type="protein sequence ID" value="BCK78629.1"/>
    <property type="molecule type" value="Genomic_DNA"/>
</dbReference>
<keyword evidence="6 14" id="KW-0812">Transmembrane</keyword>
<evidence type="ECO:0000259" key="15">
    <source>
        <dbReference type="PROSITE" id="PS50109"/>
    </source>
</evidence>
<evidence type="ECO:0000256" key="9">
    <source>
        <dbReference type="ARBA" id="ARBA00023012"/>
    </source>
</evidence>
<dbReference type="Gene3D" id="6.10.340.10">
    <property type="match status" value="1"/>
</dbReference>
<protein>
    <recommendedName>
        <fullName evidence="13">Heme sensor protein HssS</fullName>
        <ecNumber evidence="3">2.7.13.3</ecNumber>
    </recommendedName>
</protein>
<dbReference type="SMART" id="SM00304">
    <property type="entry name" value="HAMP"/>
    <property type="match status" value="1"/>
</dbReference>
<dbReference type="CDD" id="cd00082">
    <property type="entry name" value="HisKA"/>
    <property type="match status" value="1"/>
</dbReference>
<dbReference type="SUPFAM" id="SSF47384">
    <property type="entry name" value="Homodimeric domain of signal transducing histidine kinase"/>
    <property type="match status" value="1"/>
</dbReference>
<dbReference type="PROSITE" id="PS50109">
    <property type="entry name" value="HIS_KIN"/>
    <property type="match status" value="1"/>
</dbReference>
<dbReference type="CDD" id="cd00075">
    <property type="entry name" value="HATPase"/>
    <property type="match status" value="1"/>
</dbReference>
<dbReference type="EC" id="2.7.13.3" evidence="3"/>
<dbReference type="InterPro" id="IPR004358">
    <property type="entry name" value="Sig_transdc_His_kin-like_C"/>
</dbReference>
<dbReference type="CDD" id="cd06225">
    <property type="entry name" value="HAMP"/>
    <property type="match status" value="1"/>
</dbReference>
<dbReference type="InterPro" id="IPR036890">
    <property type="entry name" value="HATPase_C_sf"/>
</dbReference>
<feature type="transmembrane region" description="Helical" evidence="14">
    <location>
        <begin position="59"/>
        <end position="80"/>
    </location>
</feature>
<sequence length="355" mass="39622">MNKRKRTGRIALALLISGIVFLTNTIAMLLTIVAIYGLARLGVIETTGGQVGLPELLRFFFYTSLVIGFLLASLTGKIILKPIKRIIDQLDRLASGDFKTRLHFGKPIADHPTFKQVEKSFNRAAEELDYTEMLRSDFINNFSHEFKTPIVSIAGFAKLLRRGNLTDEQKEEYLEVIEEESLRLSAMANNVLNLTRVENQTILTEVTRFNLSEQIRGAVLLLAEKWTPKNLYMDMQFGEHMICANEELLKQVWINLLDNAIKFSDPNGTVSVDISDGSECLSISVSNHGKDIPKDRIAHIFNKFYQADESHSSEGNGIGLAVVKKVCELHGGAVSAKSESGTTTFTVVLPKQQNM</sequence>
<dbReference type="Proteomes" id="UP000681343">
    <property type="component" value="Chromosome"/>
</dbReference>
<dbReference type="FunFam" id="1.10.287.130:FF:000001">
    <property type="entry name" value="Two-component sensor histidine kinase"/>
    <property type="match status" value="1"/>
</dbReference>
<evidence type="ECO:0000256" key="13">
    <source>
        <dbReference type="ARBA" id="ARBA00040841"/>
    </source>
</evidence>
<reference evidence="17" key="1">
    <citation type="submission" date="2020-09" db="EMBL/GenBank/DDBJ databases">
        <title>New species isolated from human feces.</title>
        <authorList>
            <person name="Kitahara M."/>
            <person name="Shigeno Y."/>
            <person name="Shime M."/>
            <person name="Matsumoto Y."/>
            <person name="Nakamura S."/>
            <person name="Motooka D."/>
            <person name="Fukuoka S."/>
            <person name="Nishikawa H."/>
            <person name="Benno Y."/>
        </authorList>
    </citation>
    <scope>NUCLEOTIDE SEQUENCE</scope>
    <source>
        <strain evidence="17">MM35</strain>
    </source>
</reference>
<feature type="domain" description="Histidine kinase" evidence="15">
    <location>
        <begin position="141"/>
        <end position="353"/>
    </location>
</feature>
<dbReference type="SMART" id="SM00388">
    <property type="entry name" value="HisKA"/>
    <property type="match status" value="1"/>
</dbReference>
<keyword evidence="18" id="KW-1185">Reference proteome</keyword>
<evidence type="ECO:0000256" key="2">
    <source>
        <dbReference type="ARBA" id="ARBA00004141"/>
    </source>
</evidence>
<evidence type="ECO:0000256" key="4">
    <source>
        <dbReference type="ARBA" id="ARBA00022553"/>
    </source>
</evidence>
<evidence type="ECO:0000256" key="12">
    <source>
        <dbReference type="ARBA" id="ARBA00037219"/>
    </source>
</evidence>
<dbReference type="Pfam" id="PF00672">
    <property type="entry name" value="HAMP"/>
    <property type="match status" value="1"/>
</dbReference>
<dbReference type="AlphaFoldDB" id="A0A810PPB1"/>
<keyword evidence="11 14" id="KW-0472">Membrane</keyword>
<keyword evidence="4" id="KW-0597">Phosphoprotein</keyword>
<proteinExistence type="predicted"/>
<dbReference type="RefSeq" id="WP_212819545.1">
    <property type="nucleotide sequence ID" value="NZ_AP023415.1"/>
</dbReference>
<accession>A0A810PPB1</accession>
<evidence type="ECO:0000256" key="8">
    <source>
        <dbReference type="ARBA" id="ARBA00022989"/>
    </source>
</evidence>
<dbReference type="GO" id="GO:0005886">
    <property type="term" value="C:plasma membrane"/>
    <property type="evidence" value="ECO:0007669"/>
    <property type="project" value="TreeGrafter"/>
</dbReference>
<evidence type="ECO:0000256" key="14">
    <source>
        <dbReference type="SAM" id="Phobius"/>
    </source>
</evidence>
<dbReference type="PROSITE" id="PS50885">
    <property type="entry name" value="HAMP"/>
    <property type="match status" value="1"/>
</dbReference>
<dbReference type="InterPro" id="IPR003594">
    <property type="entry name" value="HATPase_dom"/>
</dbReference>
<evidence type="ECO:0000256" key="6">
    <source>
        <dbReference type="ARBA" id="ARBA00022692"/>
    </source>
</evidence>
<dbReference type="KEGG" id="vfa:MM35RIKEN_08210"/>
<dbReference type="Pfam" id="PF02518">
    <property type="entry name" value="HATPase_c"/>
    <property type="match status" value="1"/>
</dbReference>
<dbReference type="InterPro" id="IPR050398">
    <property type="entry name" value="HssS/ArlS-like"/>
</dbReference>
<organism evidence="17 18">
    <name type="scientific">Vescimonas fastidiosa</name>
    <dbReference type="NCBI Taxonomy" id="2714353"/>
    <lineage>
        <taxon>Bacteria</taxon>
        <taxon>Bacillati</taxon>
        <taxon>Bacillota</taxon>
        <taxon>Clostridia</taxon>
        <taxon>Eubacteriales</taxon>
        <taxon>Oscillospiraceae</taxon>
        <taxon>Vescimonas</taxon>
    </lineage>
</organism>
<keyword evidence="8 14" id="KW-1133">Transmembrane helix</keyword>
<comment type="function">
    <text evidence="12">Member of the two-component regulatory system HssS/HssR involved in intracellular heme homeostasis and tempering of staphylococcal virulence. HssS functions as a heme sensor histidine kinase which is autophosphorylated at a histidine residue and transfers its phosphate group to an aspartate residue of HssR. HssR/HssS activates the expression of hrtAB, an efflux pump, in response to extracellular heme, hemin, hemoglobin or blood.</text>
</comment>
<keyword evidence="7 17" id="KW-0418">Kinase</keyword>
<dbReference type="Pfam" id="PF00512">
    <property type="entry name" value="HisKA"/>
    <property type="match status" value="1"/>
</dbReference>
<dbReference type="FunFam" id="3.30.565.10:FF:000006">
    <property type="entry name" value="Sensor histidine kinase WalK"/>
    <property type="match status" value="1"/>
</dbReference>
<comment type="catalytic activity">
    <reaction evidence="1">
        <text>ATP + protein L-histidine = ADP + protein N-phospho-L-histidine.</text>
        <dbReference type="EC" id="2.7.13.3"/>
    </reaction>
</comment>
<evidence type="ECO:0000259" key="16">
    <source>
        <dbReference type="PROSITE" id="PS50885"/>
    </source>
</evidence>
<gene>
    <name evidence="17" type="ORF">MM35RIKEN_08210</name>
</gene>
<evidence type="ECO:0000256" key="5">
    <source>
        <dbReference type="ARBA" id="ARBA00022679"/>
    </source>
</evidence>
<evidence type="ECO:0000256" key="7">
    <source>
        <dbReference type="ARBA" id="ARBA00022777"/>
    </source>
</evidence>
<dbReference type="Gene3D" id="3.30.565.10">
    <property type="entry name" value="Histidine kinase-like ATPase, C-terminal domain"/>
    <property type="match status" value="1"/>
</dbReference>
<feature type="domain" description="HAMP" evidence="16">
    <location>
        <begin position="77"/>
        <end position="133"/>
    </location>
</feature>
<comment type="subcellular location">
    <subcellularLocation>
        <location evidence="2">Membrane</location>
        <topology evidence="2">Multi-pass membrane protein</topology>
    </subcellularLocation>
</comment>
<evidence type="ECO:0000313" key="18">
    <source>
        <dbReference type="Proteomes" id="UP000681343"/>
    </source>
</evidence>
<evidence type="ECO:0000256" key="11">
    <source>
        <dbReference type="ARBA" id="ARBA00023136"/>
    </source>
</evidence>
<dbReference type="InterPro" id="IPR003661">
    <property type="entry name" value="HisK_dim/P_dom"/>
</dbReference>
<dbReference type="InterPro" id="IPR005467">
    <property type="entry name" value="His_kinase_dom"/>
</dbReference>
<dbReference type="InterPro" id="IPR036097">
    <property type="entry name" value="HisK_dim/P_sf"/>
</dbReference>
<keyword evidence="9" id="KW-0902">Two-component regulatory system</keyword>
<name>A0A810PPB1_9FIRM</name>
<dbReference type="SMART" id="SM00387">
    <property type="entry name" value="HATPase_c"/>
    <property type="match status" value="1"/>
</dbReference>
<evidence type="ECO:0000313" key="17">
    <source>
        <dbReference type="EMBL" id="BCK78629.1"/>
    </source>
</evidence>
<evidence type="ECO:0000256" key="3">
    <source>
        <dbReference type="ARBA" id="ARBA00012438"/>
    </source>
</evidence>
<keyword evidence="5" id="KW-0808">Transferase</keyword>
<evidence type="ECO:0000256" key="1">
    <source>
        <dbReference type="ARBA" id="ARBA00000085"/>
    </source>
</evidence>
<dbReference type="Gene3D" id="1.10.287.130">
    <property type="match status" value="1"/>
</dbReference>
<dbReference type="InterPro" id="IPR003660">
    <property type="entry name" value="HAMP_dom"/>
</dbReference>
<dbReference type="PRINTS" id="PR00344">
    <property type="entry name" value="BCTRLSENSOR"/>
</dbReference>